<comment type="similarity">
    <text evidence="1">Belongs to the oxygen-dependent FAD-linked oxidoreductase family.</text>
</comment>
<dbReference type="InterPro" id="IPR006094">
    <property type="entry name" value="Oxid_FAD_bind_N"/>
</dbReference>
<evidence type="ECO:0000256" key="1">
    <source>
        <dbReference type="ARBA" id="ARBA00005466"/>
    </source>
</evidence>
<dbReference type="SUPFAM" id="SSF56176">
    <property type="entry name" value="FAD-binding/transporter-associated domain-like"/>
    <property type="match status" value="1"/>
</dbReference>
<feature type="chain" id="PRO_5034457095" description="FAD-binding PCMH-type domain-containing protein" evidence="5">
    <location>
        <begin position="24"/>
        <end position="337"/>
    </location>
</feature>
<dbReference type="Gene3D" id="3.30.465.10">
    <property type="match status" value="1"/>
</dbReference>
<dbReference type="InterPro" id="IPR050416">
    <property type="entry name" value="FAD-linked_Oxidoreductase"/>
</dbReference>
<dbReference type="InterPro" id="IPR016166">
    <property type="entry name" value="FAD-bd_PCMH"/>
</dbReference>
<evidence type="ECO:0000256" key="5">
    <source>
        <dbReference type="SAM" id="SignalP"/>
    </source>
</evidence>
<evidence type="ECO:0000259" key="6">
    <source>
        <dbReference type="PROSITE" id="PS51387"/>
    </source>
</evidence>
<name>A0A8H7P492_9APHY</name>
<dbReference type="PANTHER" id="PTHR42973:SF13">
    <property type="entry name" value="FAD-BINDING PCMH-TYPE DOMAIN-CONTAINING PROTEIN"/>
    <property type="match status" value="1"/>
</dbReference>
<dbReference type="PANTHER" id="PTHR42973">
    <property type="entry name" value="BINDING OXIDOREDUCTASE, PUTATIVE (AFU_ORTHOLOGUE AFUA_1G17690)-RELATED"/>
    <property type="match status" value="1"/>
</dbReference>
<feature type="signal peptide" evidence="5">
    <location>
        <begin position="1"/>
        <end position="23"/>
    </location>
</feature>
<gene>
    <name evidence="7" type="ORF">IEO21_04283</name>
</gene>
<keyword evidence="3" id="KW-0274">FAD</keyword>
<feature type="domain" description="FAD-binding PCMH-type" evidence="6">
    <location>
        <begin position="38"/>
        <end position="208"/>
    </location>
</feature>
<dbReference type="GO" id="GO:0016491">
    <property type="term" value="F:oxidoreductase activity"/>
    <property type="evidence" value="ECO:0007669"/>
    <property type="project" value="UniProtKB-KW"/>
</dbReference>
<dbReference type="Proteomes" id="UP000639403">
    <property type="component" value="Unassembled WGS sequence"/>
</dbReference>
<dbReference type="EMBL" id="JADOXO010000062">
    <property type="protein sequence ID" value="KAF9815956.1"/>
    <property type="molecule type" value="Genomic_DNA"/>
</dbReference>
<evidence type="ECO:0000313" key="8">
    <source>
        <dbReference type="Proteomes" id="UP000639403"/>
    </source>
</evidence>
<organism evidence="7 8">
    <name type="scientific">Rhodonia placenta</name>
    <dbReference type="NCBI Taxonomy" id="104341"/>
    <lineage>
        <taxon>Eukaryota</taxon>
        <taxon>Fungi</taxon>
        <taxon>Dikarya</taxon>
        <taxon>Basidiomycota</taxon>
        <taxon>Agaricomycotina</taxon>
        <taxon>Agaricomycetes</taxon>
        <taxon>Polyporales</taxon>
        <taxon>Adustoporiaceae</taxon>
        <taxon>Rhodonia</taxon>
    </lineage>
</organism>
<keyword evidence="4" id="KW-0560">Oxidoreductase</keyword>
<reference evidence="7" key="2">
    <citation type="journal article" name="Front. Microbiol.">
        <title>Degradative Capacity of Two Strains of Rhodonia placenta: From Phenotype to Genotype.</title>
        <authorList>
            <person name="Kolle M."/>
            <person name="Horta M.A.C."/>
            <person name="Nowrousian M."/>
            <person name="Ohm R.A."/>
            <person name="Benz J.P."/>
            <person name="Pilgard A."/>
        </authorList>
    </citation>
    <scope>NUCLEOTIDE SEQUENCE</scope>
    <source>
        <strain evidence="7">FPRL280</strain>
    </source>
</reference>
<dbReference type="GO" id="GO:0071949">
    <property type="term" value="F:FAD binding"/>
    <property type="evidence" value="ECO:0007669"/>
    <property type="project" value="InterPro"/>
</dbReference>
<reference evidence="7" key="1">
    <citation type="submission" date="2020-11" db="EMBL/GenBank/DDBJ databases">
        <authorList>
            <person name="Koelle M."/>
            <person name="Horta M.A.C."/>
            <person name="Nowrousian M."/>
            <person name="Ohm R.A."/>
            <person name="Benz P."/>
            <person name="Pilgard A."/>
        </authorList>
    </citation>
    <scope>NUCLEOTIDE SEQUENCE</scope>
    <source>
        <strain evidence="7">FPRL280</strain>
    </source>
</reference>
<evidence type="ECO:0000256" key="4">
    <source>
        <dbReference type="ARBA" id="ARBA00023002"/>
    </source>
</evidence>
<dbReference type="Pfam" id="PF01565">
    <property type="entry name" value="FAD_binding_4"/>
    <property type="match status" value="1"/>
</dbReference>
<comment type="caution">
    <text evidence="7">The sequence shown here is derived from an EMBL/GenBank/DDBJ whole genome shotgun (WGS) entry which is preliminary data.</text>
</comment>
<dbReference type="InterPro" id="IPR016169">
    <property type="entry name" value="FAD-bd_PCMH_sub2"/>
</dbReference>
<dbReference type="AlphaFoldDB" id="A0A8H7P492"/>
<evidence type="ECO:0000313" key="7">
    <source>
        <dbReference type="EMBL" id="KAF9815956.1"/>
    </source>
</evidence>
<accession>A0A8H7P492</accession>
<dbReference type="InterPro" id="IPR036318">
    <property type="entry name" value="FAD-bd_PCMH-like_sf"/>
</dbReference>
<sequence length="337" mass="36369">MYFLAATTALALTALKPGAWVYAQNASTETTCQQIAASLSLASSVYYPGTAEDVGIILQILGENQTPFAVKDGGHIMNPGYSSTPGVTIAMTRFDTVNYDSDTETVEFGTGLVWDDVYKALDPYNVNVVGGRVSGIGVSGYTLGGGYSWLTNQYGLTLDTIQAFELVLPNGSIVNVTDSNNPDLFYGLKGGYNNFGIVTTFTLKTFPQGEVWAGQVTYSGAEVQAVTDATYNFANYIVDPKAAIITTYDYIGGALVSSVIMFYDAPTPPPGIFDDFIAVPSLASTVATQSFLSFILSSVEEVSLNCRYHFCLSNVYLYPHQSFVADFTTRLQWSELH</sequence>
<dbReference type="PROSITE" id="PS51387">
    <property type="entry name" value="FAD_PCMH"/>
    <property type="match status" value="1"/>
</dbReference>
<keyword evidence="2" id="KW-0285">Flavoprotein</keyword>
<evidence type="ECO:0000256" key="2">
    <source>
        <dbReference type="ARBA" id="ARBA00022630"/>
    </source>
</evidence>
<protein>
    <recommendedName>
        <fullName evidence="6">FAD-binding PCMH-type domain-containing protein</fullName>
    </recommendedName>
</protein>
<evidence type="ECO:0000256" key="3">
    <source>
        <dbReference type="ARBA" id="ARBA00022827"/>
    </source>
</evidence>
<proteinExistence type="inferred from homology"/>
<keyword evidence="5" id="KW-0732">Signal</keyword>